<name>A0A9J6BVE1_POLVA</name>
<feature type="transmembrane region" description="Helical" evidence="5">
    <location>
        <begin position="153"/>
        <end position="172"/>
    </location>
</feature>
<keyword evidence="2 5" id="KW-0812">Transmembrane</keyword>
<evidence type="ECO:0000256" key="3">
    <source>
        <dbReference type="ARBA" id="ARBA00022989"/>
    </source>
</evidence>
<dbReference type="PANTHER" id="PTHR11730">
    <property type="entry name" value="AMMONIUM TRANSPORTER"/>
    <property type="match status" value="1"/>
</dbReference>
<proteinExistence type="predicted"/>
<dbReference type="Pfam" id="PF00909">
    <property type="entry name" value="Ammonium_transp"/>
    <property type="match status" value="2"/>
</dbReference>
<dbReference type="OrthoDB" id="534912at2759"/>
<evidence type="ECO:0000259" key="6">
    <source>
        <dbReference type="Pfam" id="PF00909"/>
    </source>
</evidence>
<protein>
    <recommendedName>
        <fullName evidence="6">Ammonium transporter AmtB-like domain-containing protein</fullName>
    </recommendedName>
</protein>
<feature type="transmembrane region" description="Helical" evidence="5">
    <location>
        <begin position="364"/>
        <end position="392"/>
    </location>
</feature>
<keyword evidence="8" id="KW-1185">Reference proteome</keyword>
<feature type="transmembrane region" description="Helical" evidence="5">
    <location>
        <begin position="74"/>
        <end position="94"/>
    </location>
</feature>
<accession>A0A9J6BVE1</accession>
<dbReference type="Gene3D" id="1.10.3430.10">
    <property type="entry name" value="Ammonium transporter AmtB like domains"/>
    <property type="match status" value="2"/>
</dbReference>
<feature type="transmembrane region" description="Helical" evidence="5">
    <location>
        <begin position="39"/>
        <end position="62"/>
    </location>
</feature>
<dbReference type="PANTHER" id="PTHR11730:SF58">
    <property type="entry name" value="AMMONIUM TRANSPORTER"/>
    <property type="match status" value="1"/>
</dbReference>
<dbReference type="GO" id="GO:0097272">
    <property type="term" value="P:ammonium homeostasis"/>
    <property type="evidence" value="ECO:0007669"/>
    <property type="project" value="TreeGrafter"/>
</dbReference>
<organism evidence="7 8">
    <name type="scientific">Polypedilum vanderplanki</name>
    <name type="common">Sleeping chironomid midge</name>
    <dbReference type="NCBI Taxonomy" id="319348"/>
    <lineage>
        <taxon>Eukaryota</taxon>
        <taxon>Metazoa</taxon>
        <taxon>Ecdysozoa</taxon>
        <taxon>Arthropoda</taxon>
        <taxon>Hexapoda</taxon>
        <taxon>Insecta</taxon>
        <taxon>Pterygota</taxon>
        <taxon>Neoptera</taxon>
        <taxon>Endopterygota</taxon>
        <taxon>Diptera</taxon>
        <taxon>Nematocera</taxon>
        <taxon>Chironomoidea</taxon>
        <taxon>Chironomidae</taxon>
        <taxon>Chironominae</taxon>
        <taxon>Polypedilum</taxon>
        <taxon>Polypedilum</taxon>
    </lineage>
</organism>
<reference evidence="7" key="1">
    <citation type="submission" date="2021-03" db="EMBL/GenBank/DDBJ databases">
        <title>Chromosome level genome of the anhydrobiotic midge Polypedilum vanderplanki.</title>
        <authorList>
            <person name="Yoshida Y."/>
            <person name="Kikawada T."/>
            <person name="Gusev O."/>
        </authorList>
    </citation>
    <scope>NUCLEOTIDE SEQUENCE</scope>
    <source>
        <strain evidence="7">NIAS01</strain>
        <tissue evidence="7">Whole body or cell culture</tissue>
    </source>
</reference>
<feature type="domain" description="Ammonium transporter AmtB-like" evidence="6">
    <location>
        <begin position="199"/>
        <end position="416"/>
    </location>
</feature>
<feature type="transmembrane region" description="Helical" evidence="5">
    <location>
        <begin position="290"/>
        <end position="311"/>
    </location>
</feature>
<dbReference type="SUPFAM" id="SSF111352">
    <property type="entry name" value="Ammonium transporter"/>
    <property type="match status" value="1"/>
</dbReference>
<dbReference type="GO" id="GO:0005886">
    <property type="term" value="C:plasma membrane"/>
    <property type="evidence" value="ECO:0007669"/>
    <property type="project" value="TreeGrafter"/>
</dbReference>
<feature type="transmembrane region" description="Helical" evidence="5">
    <location>
        <begin position="323"/>
        <end position="344"/>
    </location>
</feature>
<feature type="domain" description="Ammonium transporter AmtB-like" evidence="6">
    <location>
        <begin position="38"/>
        <end position="196"/>
    </location>
</feature>
<evidence type="ECO:0000256" key="4">
    <source>
        <dbReference type="ARBA" id="ARBA00023136"/>
    </source>
</evidence>
<evidence type="ECO:0000256" key="5">
    <source>
        <dbReference type="SAM" id="Phobius"/>
    </source>
</evidence>
<comment type="subcellular location">
    <subcellularLocation>
        <location evidence="1">Membrane</location>
        <topology evidence="1">Multi-pass membrane protein</topology>
    </subcellularLocation>
</comment>
<feature type="transmembrane region" description="Helical" evidence="5">
    <location>
        <begin position="208"/>
        <end position="231"/>
    </location>
</feature>
<dbReference type="AlphaFoldDB" id="A0A9J6BVE1"/>
<evidence type="ECO:0000313" key="8">
    <source>
        <dbReference type="Proteomes" id="UP001107558"/>
    </source>
</evidence>
<dbReference type="InterPro" id="IPR024041">
    <property type="entry name" value="NH4_transpt_AmtB-like_dom"/>
</dbReference>
<evidence type="ECO:0000256" key="2">
    <source>
        <dbReference type="ARBA" id="ARBA00022692"/>
    </source>
</evidence>
<gene>
    <name evidence="7" type="ORF">PVAND_003301</name>
</gene>
<comment type="caution">
    <text evidence="7">The sequence shown here is derived from an EMBL/GenBank/DDBJ whole genome shotgun (WGS) entry which is preliminary data.</text>
</comment>
<evidence type="ECO:0000256" key="1">
    <source>
        <dbReference type="ARBA" id="ARBA00004141"/>
    </source>
</evidence>
<evidence type="ECO:0000313" key="7">
    <source>
        <dbReference type="EMBL" id="KAG5673238.1"/>
    </source>
</evidence>
<keyword evidence="3 5" id="KW-1133">Transmembrane helix</keyword>
<dbReference type="GO" id="GO:0008519">
    <property type="term" value="F:ammonium channel activity"/>
    <property type="evidence" value="ECO:0007669"/>
    <property type="project" value="InterPro"/>
</dbReference>
<sequence>MTLDDPIQVAIEATFHRFPRNESYVVPGFYDINSADATFAIAMCLIIFQMQTGFALVEAGIVRSKNSINIMMKNIADVCIGGLAWWVFGFAIAFGRGEWSTPFFGAGDFFVDMKYGDALMAPVITLFFYQMSYATTTNTIVSGAIAERARFPAYCLLTFWMTLVYAIGAGWVWGEHGWLRNLGAVDLSGGVIHIVGEETLPMGNPMNACVGMFILWWGWLAFNAGCAYGMTGGKWAYAARGGCGTALATWGAGAFSIIYSMVRNKGRVDIYEVVTGILAALIMINASCFLMSNCICVLTGAFAAFFSITMIPWMDKIGIDDPIGVFCIHWFGSIWGYLTVGLFAENPVPLSTTSGRSGLLVGGGWWLFSIQCIAIVSLTLLGFFGGFLIMWICNKIMPIRLDPESEEKGCDLVEHGVYDVNNSYSHFPPPSIDDIKPSNVKFDNVARLSIPNNFDTFRSDSDSLRMRSNFVFDRSDSVRSAPKIVPKV</sequence>
<dbReference type="InterPro" id="IPR029020">
    <property type="entry name" value="Ammonium/urea_transptr"/>
</dbReference>
<dbReference type="EMBL" id="JADBJN010000003">
    <property type="protein sequence ID" value="KAG5673238.1"/>
    <property type="molecule type" value="Genomic_DNA"/>
</dbReference>
<feature type="transmembrane region" description="Helical" evidence="5">
    <location>
        <begin position="237"/>
        <end position="261"/>
    </location>
</feature>
<dbReference type="Proteomes" id="UP001107558">
    <property type="component" value="Chromosome 3"/>
</dbReference>
<feature type="transmembrane region" description="Helical" evidence="5">
    <location>
        <begin position="119"/>
        <end position="141"/>
    </location>
</feature>
<keyword evidence="4 5" id="KW-0472">Membrane</keyword>